<sequence length="162" mass="18987">MEPLNVYLKKKPEIGEPTPTCKISNVEELVKKTLCKDVKKECIDRKCGVCDVSELVEVVEHEVGSRMENVVEWKRWEKTDVSSKDLVMKKDSVRHILNILEKDLFSMGKHLHTAHWQRKQYQLLRDNLVERHCLITAGFAENYLCKFQNEVESAHCSYKQVR</sequence>
<evidence type="ECO:0000313" key="2">
    <source>
        <dbReference type="Proteomes" id="UP000735302"/>
    </source>
</evidence>
<name>A0AAV4AYQ4_9GAST</name>
<dbReference type="Proteomes" id="UP000735302">
    <property type="component" value="Unassembled WGS sequence"/>
</dbReference>
<evidence type="ECO:0000313" key="1">
    <source>
        <dbReference type="EMBL" id="GFO11499.1"/>
    </source>
</evidence>
<protein>
    <submittedName>
        <fullName evidence="1">(S)-beta-bisabolene synthase</fullName>
    </submittedName>
</protein>
<gene>
    <name evidence="1" type="ORF">PoB_003800400</name>
</gene>
<proteinExistence type="predicted"/>
<organism evidence="1 2">
    <name type="scientific">Plakobranchus ocellatus</name>
    <dbReference type="NCBI Taxonomy" id="259542"/>
    <lineage>
        <taxon>Eukaryota</taxon>
        <taxon>Metazoa</taxon>
        <taxon>Spiralia</taxon>
        <taxon>Lophotrochozoa</taxon>
        <taxon>Mollusca</taxon>
        <taxon>Gastropoda</taxon>
        <taxon>Heterobranchia</taxon>
        <taxon>Euthyneura</taxon>
        <taxon>Panpulmonata</taxon>
        <taxon>Sacoglossa</taxon>
        <taxon>Placobranchoidea</taxon>
        <taxon>Plakobranchidae</taxon>
        <taxon>Plakobranchus</taxon>
    </lineage>
</organism>
<dbReference type="PANTHER" id="PTHR46601:SF1">
    <property type="entry name" value="ADF-H DOMAIN-CONTAINING PROTEIN"/>
    <property type="match status" value="1"/>
</dbReference>
<dbReference type="AlphaFoldDB" id="A0AAV4AYQ4"/>
<dbReference type="PANTHER" id="PTHR46601">
    <property type="entry name" value="ULP_PROTEASE DOMAIN-CONTAINING PROTEIN"/>
    <property type="match status" value="1"/>
</dbReference>
<keyword evidence="2" id="KW-1185">Reference proteome</keyword>
<comment type="caution">
    <text evidence="1">The sequence shown here is derived from an EMBL/GenBank/DDBJ whole genome shotgun (WGS) entry which is preliminary data.</text>
</comment>
<reference evidence="1 2" key="1">
    <citation type="journal article" date="2021" name="Elife">
        <title>Chloroplast acquisition without the gene transfer in kleptoplastic sea slugs, Plakobranchus ocellatus.</title>
        <authorList>
            <person name="Maeda T."/>
            <person name="Takahashi S."/>
            <person name="Yoshida T."/>
            <person name="Shimamura S."/>
            <person name="Takaki Y."/>
            <person name="Nagai Y."/>
            <person name="Toyoda A."/>
            <person name="Suzuki Y."/>
            <person name="Arimoto A."/>
            <person name="Ishii H."/>
            <person name="Satoh N."/>
            <person name="Nishiyama T."/>
            <person name="Hasebe M."/>
            <person name="Maruyama T."/>
            <person name="Minagawa J."/>
            <person name="Obokata J."/>
            <person name="Shigenobu S."/>
        </authorList>
    </citation>
    <scope>NUCLEOTIDE SEQUENCE [LARGE SCALE GENOMIC DNA]</scope>
</reference>
<dbReference type="EMBL" id="BLXT01004322">
    <property type="protein sequence ID" value="GFO11499.1"/>
    <property type="molecule type" value="Genomic_DNA"/>
</dbReference>
<accession>A0AAV4AYQ4</accession>